<feature type="chain" id="PRO_5034386509" evidence="1">
    <location>
        <begin position="23"/>
        <end position="232"/>
    </location>
</feature>
<evidence type="ECO:0000313" key="3">
    <source>
        <dbReference type="Proteomes" id="UP000689129"/>
    </source>
</evidence>
<organism evidence="2 3">
    <name type="scientific">Verticillium longisporum</name>
    <name type="common">Verticillium dahliae var. longisporum</name>
    <dbReference type="NCBI Taxonomy" id="100787"/>
    <lineage>
        <taxon>Eukaryota</taxon>
        <taxon>Fungi</taxon>
        <taxon>Dikarya</taxon>
        <taxon>Ascomycota</taxon>
        <taxon>Pezizomycotina</taxon>
        <taxon>Sordariomycetes</taxon>
        <taxon>Hypocreomycetidae</taxon>
        <taxon>Glomerellales</taxon>
        <taxon>Plectosphaerellaceae</taxon>
        <taxon>Verticillium</taxon>
    </lineage>
</organism>
<feature type="signal peptide" evidence="1">
    <location>
        <begin position="1"/>
        <end position="22"/>
    </location>
</feature>
<dbReference type="AlphaFoldDB" id="A0A8I3AJA5"/>
<sequence>MIGCRLFAGLLALALWIVQIQAKSVFAHFMLSNTAGFTVADYQREIGLAQEAHIDGFAVNFSMDEDTTDANLPLFFTAAESEGFKLFLSFDYAGNGAWPQGTVITMIKKYAASSAYFRRGSQPLVSTFEGPKSSSDWPTIKKETGPSPCTCSIKGRMVQPPASKPVGYPLANLGSEYIGLCAFACSRGYCPPSACTQTRPAVPGGIFKETPLDDDGKVKDMAACKAANSGLL</sequence>
<accession>A0A8I3AJA5</accession>
<name>A0A8I3AJA5_VERLO</name>
<dbReference type="CDD" id="cd11577">
    <property type="entry name" value="GH71"/>
    <property type="match status" value="1"/>
</dbReference>
<reference evidence="2" key="1">
    <citation type="journal article" date="2021" name="Mol. Plant Pathol.">
        <title>A 20-kb lineage-specific genomic region tames virulence in pathogenic amphidiploid Verticillium longisporum.</title>
        <authorList>
            <person name="Harting R."/>
            <person name="Starke J."/>
            <person name="Kusch H."/>
            <person name="Poggeler S."/>
            <person name="Maurus I."/>
            <person name="Schluter R."/>
            <person name="Landesfeind M."/>
            <person name="Bulla I."/>
            <person name="Nowrousian M."/>
            <person name="de Jonge R."/>
            <person name="Stahlhut G."/>
            <person name="Hoff K.J."/>
            <person name="Asshauer K.P."/>
            <person name="Thurmer A."/>
            <person name="Stanke M."/>
            <person name="Daniel R."/>
            <person name="Morgenstern B."/>
            <person name="Thomma B.P.H.J."/>
            <person name="Kronstad J.W."/>
            <person name="Braus-Stromeyer S.A."/>
            <person name="Braus G.H."/>
        </authorList>
    </citation>
    <scope>NUCLEOTIDE SEQUENCE</scope>
    <source>
        <strain evidence="2">Vl32</strain>
    </source>
</reference>
<evidence type="ECO:0000256" key="1">
    <source>
        <dbReference type="SAM" id="SignalP"/>
    </source>
</evidence>
<protein>
    <submittedName>
        <fullName evidence="2">Mutanase like protein</fullName>
    </submittedName>
</protein>
<dbReference type="Pfam" id="PF03659">
    <property type="entry name" value="Glyco_hydro_71"/>
    <property type="match status" value="1"/>
</dbReference>
<dbReference type="OrthoDB" id="1046782at2759"/>
<comment type="caution">
    <text evidence="2">The sequence shown here is derived from an EMBL/GenBank/DDBJ whole genome shotgun (WGS) entry which is preliminary data.</text>
</comment>
<keyword evidence="1" id="KW-0732">Signal</keyword>
<dbReference type="GO" id="GO:0051118">
    <property type="term" value="F:glucan endo-1,3-alpha-glucosidase activity"/>
    <property type="evidence" value="ECO:0007669"/>
    <property type="project" value="InterPro"/>
</dbReference>
<gene>
    <name evidence="2" type="ORF">HYQ45_018981</name>
</gene>
<dbReference type="InterPro" id="IPR005197">
    <property type="entry name" value="Glyco_hydro_71"/>
</dbReference>
<evidence type="ECO:0000313" key="2">
    <source>
        <dbReference type="EMBL" id="KAG7124489.1"/>
    </source>
</evidence>
<proteinExistence type="predicted"/>
<dbReference type="EMBL" id="JAEMWZ010000329">
    <property type="protein sequence ID" value="KAG7124489.1"/>
    <property type="molecule type" value="Genomic_DNA"/>
</dbReference>
<dbReference type="Proteomes" id="UP000689129">
    <property type="component" value="Unassembled WGS sequence"/>
</dbReference>